<protein>
    <submittedName>
        <fullName evidence="1">Uncharacterized protein</fullName>
    </submittedName>
</protein>
<sequence length="79" mass="9182">MNNLTSSFRYFFSFNLNLYFSNEIFLLKFSELYTSNSPSKDIFVSFELMSGFIFNVFVAIDSISKVASLSIIFEFKVLI</sequence>
<dbReference type="AlphaFoldDB" id="Q936I9"/>
<name>Q936I9_STAAU</name>
<accession>Q936I9</accession>
<reference evidence="1" key="1">
    <citation type="journal article" date="2002" name="J. Bacteriol.">
        <title>Type 1 capsule genes of Staphylococcus aureus are carried in a staphylococcal cassette chromosome genetic element.</title>
        <authorList>
            <person name="Luong T.T."/>
            <person name="Ouyang S."/>
            <person name="Bush K."/>
            <person name="Lee C.Y."/>
        </authorList>
    </citation>
    <scope>NUCLEOTIDE SEQUENCE</scope>
    <source>
        <strain evidence="1">M</strain>
    </source>
</reference>
<organism evidence="1">
    <name type="scientific">Staphylococcus aureus</name>
    <dbReference type="NCBI Taxonomy" id="1280"/>
    <lineage>
        <taxon>Bacteria</taxon>
        <taxon>Bacillati</taxon>
        <taxon>Bacillota</taxon>
        <taxon>Bacilli</taxon>
        <taxon>Bacillales</taxon>
        <taxon>Staphylococcaceae</taxon>
        <taxon>Staphylococcus</taxon>
    </lineage>
</organism>
<proteinExistence type="predicted"/>
<dbReference type="EMBL" id="U10927">
    <property type="protein sequence ID" value="AAL26649.1"/>
    <property type="molecule type" value="Genomic_DNA"/>
</dbReference>
<evidence type="ECO:0000313" key="1">
    <source>
        <dbReference type="EMBL" id="AAL26649.1"/>
    </source>
</evidence>